<keyword evidence="2" id="KW-0812">Transmembrane</keyword>
<name>A0A1I7WB67_HETBA</name>
<sequence>MTSPSSEKRAHQKNERTSTVMDDQSVNEELNGKDRPFYITFVIFLLKIVFLIYDVIVFVPFKIWADPAVRLSMSTRIKAQPTVEGDPTTPWKHVKTFGAELATTVFPDCKTIAAQWNECVKRYNSANCFGTREVLAVHKENKQMEKYLKNTL</sequence>
<accession>A0A1I7WB67</accession>
<protein>
    <submittedName>
        <fullName evidence="4">Transmembrane protein</fullName>
    </submittedName>
</protein>
<keyword evidence="3" id="KW-1185">Reference proteome</keyword>
<dbReference type="Proteomes" id="UP000095283">
    <property type="component" value="Unplaced"/>
</dbReference>
<dbReference type="WBParaSite" id="Hba_01948">
    <property type="protein sequence ID" value="Hba_01948"/>
    <property type="gene ID" value="Hba_01948"/>
</dbReference>
<keyword evidence="2" id="KW-1133">Transmembrane helix</keyword>
<evidence type="ECO:0000313" key="3">
    <source>
        <dbReference type="Proteomes" id="UP000095283"/>
    </source>
</evidence>
<evidence type="ECO:0000256" key="2">
    <source>
        <dbReference type="SAM" id="Phobius"/>
    </source>
</evidence>
<feature type="compositionally biased region" description="Basic and acidic residues" evidence="1">
    <location>
        <begin position="1"/>
        <end position="16"/>
    </location>
</feature>
<evidence type="ECO:0000256" key="1">
    <source>
        <dbReference type="SAM" id="MobiDB-lite"/>
    </source>
</evidence>
<evidence type="ECO:0000313" key="4">
    <source>
        <dbReference type="WBParaSite" id="Hba_01948"/>
    </source>
</evidence>
<dbReference type="AlphaFoldDB" id="A0A1I7WB67"/>
<feature type="region of interest" description="Disordered" evidence="1">
    <location>
        <begin position="1"/>
        <end position="26"/>
    </location>
</feature>
<proteinExistence type="predicted"/>
<reference evidence="4" key="1">
    <citation type="submission" date="2016-11" db="UniProtKB">
        <authorList>
            <consortium name="WormBaseParasite"/>
        </authorList>
    </citation>
    <scope>IDENTIFICATION</scope>
</reference>
<feature type="transmembrane region" description="Helical" evidence="2">
    <location>
        <begin position="37"/>
        <end position="61"/>
    </location>
</feature>
<feature type="compositionally biased region" description="Polar residues" evidence="1">
    <location>
        <begin position="17"/>
        <end position="26"/>
    </location>
</feature>
<organism evidence="3 4">
    <name type="scientific">Heterorhabditis bacteriophora</name>
    <name type="common">Entomopathogenic nematode worm</name>
    <dbReference type="NCBI Taxonomy" id="37862"/>
    <lineage>
        <taxon>Eukaryota</taxon>
        <taxon>Metazoa</taxon>
        <taxon>Ecdysozoa</taxon>
        <taxon>Nematoda</taxon>
        <taxon>Chromadorea</taxon>
        <taxon>Rhabditida</taxon>
        <taxon>Rhabditina</taxon>
        <taxon>Rhabditomorpha</taxon>
        <taxon>Strongyloidea</taxon>
        <taxon>Heterorhabditidae</taxon>
        <taxon>Heterorhabditis</taxon>
    </lineage>
</organism>
<keyword evidence="2" id="KW-0472">Membrane</keyword>